<protein>
    <recommendedName>
        <fullName evidence="5">Flagellar biosynthesis protein FliO</fullName>
    </recommendedName>
</protein>
<feature type="region of interest" description="Disordered" evidence="1">
    <location>
        <begin position="199"/>
        <end position="384"/>
    </location>
</feature>
<dbReference type="RefSeq" id="WP_051435156.1">
    <property type="nucleotide sequence ID" value="NZ_JACIDC010000004.1"/>
</dbReference>
<keyword evidence="2" id="KW-0472">Membrane</keyword>
<dbReference type="InterPro" id="IPR052205">
    <property type="entry name" value="FliO/MopB"/>
</dbReference>
<keyword evidence="4" id="KW-1185">Reference proteome</keyword>
<reference evidence="3 4" key="1">
    <citation type="submission" date="2020-08" db="EMBL/GenBank/DDBJ databases">
        <title>Genomic Encyclopedia of Type Strains, Phase IV (KMG-IV): sequencing the most valuable type-strain genomes for metagenomic binning, comparative biology and taxonomic classification.</title>
        <authorList>
            <person name="Goeker M."/>
        </authorList>
    </citation>
    <scope>NUCLEOTIDE SEQUENCE [LARGE SCALE GENOMIC DNA]</scope>
    <source>
        <strain evidence="3 4">DSM 15743</strain>
    </source>
</reference>
<evidence type="ECO:0000313" key="4">
    <source>
        <dbReference type="Proteomes" id="UP000519439"/>
    </source>
</evidence>
<sequence>MSSLFGIEAPRAVLFVIAFAIILALVVLFGVVFRKLTGARLMMPGNDRSRSRQPRLGIVDVYDLDRQRQLILLRRDNVEHLLLVGGPNDVVIETNIVRVPGARIPAASSETGAERYEPILDQAPRAPQVEASGRPSIESQLAAQLGAFVRRPSEESDIEEELAPVAMVSAPVPAHPEPELKPDTVTVSTAPGIQGLRAEARGPAFEAAPPVPPPVVERREPRPSFTPPPFQSRATPAPAVQPEPVRAPEPKPAEQPAAERTGPDAALLSDMAKQLEEALKRPASSVPPPAAPAPVLSPSAQVDIRDEEEFPEPVPAQEETAALYDEREEEIAEEPEAAPPVPPVPPVEPVRSAPPPPPVSAPLPPQAKEAPAAPKKPADPFSVEDIEAEFARLLGRPLDPNKKG</sequence>
<organism evidence="3 4">
    <name type="scientific">Microvirga flocculans</name>
    <dbReference type="NCBI Taxonomy" id="217168"/>
    <lineage>
        <taxon>Bacteria</taxon>
        <taxon>Pseudomonadati</taxon>
        <taxon>Pseudomonadota</taxon>
        <taxon>Alphaproteobacteria</taxon>
        <taxon>Hyphomicrobiales</taxon>
        <taxon>Methylobacteriaceae</taxon>
        <taxon>Microvirga</taxon>
    </lineage>
</organism>
<dbReference type="PANTHER" id="PTHR38766">
    <property type="entry name" value="FLAGELLAR PROTEIN FLIO"/>
    <property type="match status" value="1"/>
</dbReference>
<keyword evidence="2" id="KW-1133">Transmembrane helix</keyword>
<name>A0A7W6IE30_9HYPH</name>
<evidence type="ECO:0008006" key="5">
    <source>
        <dbReference type="Google" id="ProtNLM"/>
    </source>
</evidence>
<dbReference type="EMBL" id="JACIDC010000004">
    <property type="protein sequence ID" value="MBB4039770.1"/>
    <property type="molecule type" value="Genomic_DNA"/>
</dbReference>
<gene>
    <name evidence="3" type="ORF">GGR34_001417</name>
</gene>
<dbReference type="PANTHER" id="PTHR38766:SF1">
    <property type="entry name" value="FLAGELLAR PROTEIN FLIO"/>
    <property type="match status" value="1"/>
</dbReference>
<feature type="transmembrane region" description="Helical" evidence="2">
    <location>
        <begin position="12"/>
        <end position="33"/>
    </location>
</feature>
<feature type="compositionally biased region" description="Low complexity" evidence="1">
    <location>
        <begin position="366"/>
        <end position="375"/>
    </location>
</feature>
<keyword evidence="2" id="KW-0812">Transmembrane</keyword>
<evidence type="ECO:0000256" key="1">
    <source>
        <dbReference type="SAM" id="MobiDB-lite"/>
    </source>
</evidence>
<dbReference type="Proteomes" id="UP000519439">
    <property type="component" value="Unassembled WGS sequence"/>
</dbReference>
<accession>A0A7W6IE30</accession>
<feature type="compositionally biased region" description="Acidic residues" evidence="1">
    <location>
        <begin position="326"/>
        <end position="336"/>
    </location>
</feature>
<evidence type="ECO:0000256" key="2">
    <source>
        <dbReference type="SAM" id="Phobius"/>
    </source>
</evidence>
<dbReference type="AlphaFoldDB" id="A0A7W6IE30"/>
<comment type="caution">
    <text evidence="3">The sequence shown here is derived from an EMBL/GenBank/DDBJ whole genome shotgun (WGS) entry which is preliminary data.</text>
</comment>
<evidence type="ECO:0000313" key="3">
    <source>
        <dbReference type="EMBL" id="MBB4039770.1"/>
    </source>
</evidence>
<proteinExistence type="predicted"/>
<feature type="compositionally biased region" description="Pro residues" evidence="1">
    <location>
        <begin position="337"/>
        <end position="365"/>
    </location>
</feature>